<organism evidence="3 4">
    <name type="scientific">Paraburkholderia caffeinilytica</name>
    <dbReference type="NCBI Taxonomy" id="1761016"/>
    <lineage>
        <taxon>Bacteria</taxon>
        <taxon>Pseudomonadati</taxon>
        <taxon>Pseudomonadota</taxon>
        <taxon>Betaproteobacteria</taxon>
        <taxon>Burkholderiales</taxon>
        <taxon>Burkholderiaceae</taxon>
        <taxon>Paraburkholderia</taxon>
    </lineage>
</organism>
<evidence type="ECO:0000313" key="3">
    <source>
        <dbReference type="EMBL" id="GGC24012.1"/>
    </source>
</evidence>
<feature type="transmembrane region" description="Helical" evidence="1">
    <location>
        <begin position="181"/>
        <end position="209"/>
    </location>
</feature>
<dbReference type="Proteomes" id="UP000602004">
    <property type="component" value="Unassembled WGS sequence"/>
</dbReference>
<dbReference type="EMBL" id="BMHL01000001">
    <property type="protein sequence ID" value="GGC24012.1"/>
    <property type="molecule type" value="Genomic_DNA"/>
</dbReference>
<proteinExistence type="predicted"/>
<evidence type="ECO:0000313" key="4">
    <source>
        <dbReference type="Proteomes" id="UP000602004"/>
    </source>
</evidence>
<feature type="transmembrane region" description="Helical" evidence="1">
    <location>
        <begin position="149"/>
        <end position="169"/>
    </location>
</feature>
<name>A0ABQ1LLL8_9BURK</name>
<dbReference type="InterPro" id="IPR005804">
    <property type="entry name" value="FA_desaturase_dom"/>
</dbReference>
<dbReference type="Pfam" id="PF00487">
    <property type="entry name" value="FA_desaturase"/>
    <property type="match status" value="1"/>
</dbReference>
<evidence type="ECO:0000259" key="2">
    <source>
        <dbReference type="Pfam" id="PF00487"/>
    </source>
</evidence>
<feature type="domain" description="Fatty acid desaturase" evidence="2">
    <location>
        <begin position="61"/>
        <end position="289"/>
    </location>
</feature>
<accession>A0ABQ1LLL8</accession>
<keyword evidence="1" id="KW-0812">Transmembrane</keyword>
<feature type="transmembrane region" description="Helical" evidence="1">
    <location>
        <begin position="45"/>
        <end position="70"/>
    </location>
</feature>
<protein>
    <submittedName>
        <fullName evidence="3">Fatty acid desaturase</fullName>
    </submittedName>
</protein>
<sequence length="314" mass="35438">MRLPASSSVIADQAAMHTAFESTGMNWKTPRARTWRSLADIARDWAIICVTVWIAYRIGVWASIAAIFVIGNRQRALGNLLHEGGHQNLSNSRDVNDRIACVFLAPPLFNELTLYRLQHAWHHGSLGDPVQDPDYLSSVTHAGDHWFSVYLRVLTTPSIWAGSIFGHFINRRLAVRQKLAIVLWWAACEALLDITIGAHFALLFFALWITARATVFHAITTFREMTDHYGLEPGGIFSYTRDIPDHGLSSFILHPHHNGYHLTHHLFPHVPYLDLPEFHAHLKQISAFNQRAIICDSYVKGSRASVTKWGAAHV</sequence>
<keyword evidence="1" id="KW-0472">Membrane</keyword>
<keyword evidence="1" id="KW-1133">Transmembrane helix</keyword>
<gene>
    <name evidence="3" type="ORF">GCM10011400_07970</name>
</gene>
<reference evidence="4" key="1">
    <citation type="journal article" date="2019" name="Int. J. Syst. Evol. Microbiol.">
        <title>The Global Catalogue of Microorganisms (GCM) 10K type strain sequencing project: providing services to taxonomists for standard genome sequencing and annotation.</title>
        <authorList>
            <consortium name="The Broad Institute Genomics Platform"/>
            <consortium name="The Broad Institute Genome Sequencing Center for Infectious Disease"/>
            <person name="Wu L."/>
            <person name="Ma J."/>
        </authorList>
    </citation>
    <scope>NUCLEOTIDE SEQUENCE [LARGE SCALE GENOMIC DNA]</scope>
    <source>
        <strain evidence="4">CGMCC 1.15103</strain>
    </source>
</reference>
<evidence type="ECO:0000256" key="1">
    <source>
        <dbReference type="SAM" id="Phobius"/>
    </source>
</evidence>
<comment type="caution">
    <text evidence="3">The sequence shown here is derived from an EMBL/GenBank/DDBJ whole genome shotgun (WGS) entry which is preliminary data.</text>
</comment>
<keyword evidence="4" id="KW-1185">Reference proteome</keyword>